<organism evidence="4 5">
    <name type="scientific">Tritrichomonas foetus</name>
    <dbReference type="NCBI Taxonomy" id="1144522"/>
    <lineage>
        <taxon>Eukaryota</taxon>
        <taxon>Metamonada</taxon>
        <taxon>Parabasalia</taxon>
        <taxon>Tritrichomonadida</taxon>
        <taxon>Tritrichomonadidae</taxon>
        <taxon>Tritrichomonas</taxon>
    </lineage>
</organism>
<dbReference type="CDD" id="cd00167">
    <property type="entry name" value="SANT"/>
    <property type="match status" value="2"/>
</dbReference>
<dbReference type="GO" id="GO:0005634">
    <property type="term" value="C:nucleus"/>
    <property type="evidence" value="ECO:0007669"/>
    <property type="project" value="TreeGrafter"/>
</dbReference>
<comment type="caution">
    <text evidence="4">The sequence shown here is derived from an EMBL/GenBank/DDBJ whole genome shotgun (WGS) entry which is preliminary data.</text>
</comment>
<dbReference type="InterPro" id="IPR001005">
    <property type="entry name" value="SANT/Myb"/>
</dbReference>
<proteinExistence type="predicted"/>
<dbReference type="PANTHER" id="PTHR45614:SF253">
    <property type="entry name" value="CHROMOSOME UNDETERMINED SCAFFOLD_38, WHOLE GENOME SHOTGUN SEQUENCE"/>
    <property type="match status" value="1"/>
</dbReference>
<dbReference type="InterPro" id="IPR017930">
    <property type="entry name" value="Myb_dom"/>
</dbReference>
<keyword evidence="5" id="KW-1185">Reference proteome</keyword>
<dbReference type="GO" id="GO:0000981">
    <property type="term" value="F:DNA-binding transcription factor activity, RNA polymerase II-specific"/>
    <property type="evidence" value="ECO:0007669"/>
    <property type="project" value="TreeGrafter"/>
</dbReference>
<feature type="domain" description="Myb-like" evidence="2">
    <location>
        <begin position="24"/>
        <end position="70"/>
    </location>
</feature>
<gene>
    <name evidence="4" type="ORF">TRFO_38247</name>
</gene>
<feature type="compositionally biased region" description="Polar residues" evidence="1">
    <location>
        <begin position="137"/>
        <end position="146"/>
    </location>
</feature>
<evidence type="ECO:0000313" key="5">
    <source>
        <dbReference type="Proteomes" id="UP000179807"/>
    </source>
</evidence>
<dbReference type="GO" id="GO:0000978">
    <property type="term" value="F:RNA polymerase II cis-regulatory region sequence-specific DNA binding"/>
    <property type="evidence" value="ECO:0007669"/>
    <property type="project" value="TreeGrafter"/>
</dbReference>
<dbReference type="AlphaFoldDB" id="A0A1J4JBK5"/>
<evidence type="ECO:0000256" key="1">
    <source>
        <dbReference type="SAM" id="MobiDB-lite"/>
    </source>
</evidence>
<reference evidence="4" key="1">
    <citation type="submission" date="2016-10" db="EMBL/GenBank/DDBJ databases">
        <authorList>
            <person name="Benchimol M."/>
            <person name="Almeida L.G."/>
            <person name="Vasconcelos A.T."/>
            <person name="Perreira-Neves A."/>
            <person name="Rosa I.A."/>
            <person name="Tasca T."/>
            <person name="Bogo M.R."/>
            <person name="de Souza W."/>
        </authorList>
    </citation>
    <scope>NUCLEOTIDE SEQUENCE [LARGE SCALE GENOMIC DNA]</scope>
    <source>
        <strain evidence="4">K</strain>
    </source>
</reference>
<dbReference type="VEuPathDB" id="TrichDB:TRFO_38247"/>
<protein>
    <submittedName>
        <fullName evidence="4">Myb-like DNA-binding domain containing protein</fullName>
    </submittedName>
</protein>
<evidence type="ECO:0000313" key="4">
    <source>
        <dbReference type="EMBL" id="OHS95623.1"/>
    </source>
</evidence>
<dbReference type="Pfam" id="PF13921">
    <property type="entry name" value="Myb_DNA-bind_6"/>
    <property type="match status" value="1"/>
</dbReference>
<accession>A0A1J4JBK5</accession>
<feature type="domain" description="HTH myb-type" evidence="3">
    <location>
        <begin position="78"/>
        <end position="125"/>
    </location>
</feature>
<dbReference type="PROSITE" id="PS51294">
    <property type="entry name" value="HTH_MYB"/>
    <property type="match status" value="2"/>
</dbReference>
<dbReference type="PANTHER" id="PTHR45614">
    <property type="entry name" value="MYB PROTEIN-RELATED"/>
    <property type="match status" value="1"/>
</dbReference>
<feature type="region of interest" description="Disordered" evidence="1">
    <location>
        <begin position="130"/>
        <end position="157"/>
    </location>
</feature>
<dbReference type="SMART" id="SM00717">
    <property type="entry name" value="SANT"/>
    <property type="match status" value="2"/>
</dbReference>
<dbReference type="OrthoDB" id="2143914at2759"/>
<feature type="domain" description="HTH myb-type" evidence="3">
    <location>
        <begin position="27"/>
        <end position="74"/>
    </location>
</feature>
<sequence>MFPVYQQLYPAFIIVQTKMTPSGRHMFTKDEDTLLKYLVAQHGTNKWSLIASIIGNLTARQCRERYKNYLSPTINSDPWSPEEDLILAQKYMLLGPKWSLISTFFKGRTHVSIKNRFNLLAAKGKITRRDSLKNDSKSNSPLTAQNHLDDSNIKNDYSSQKVSEDDFYDYDEDDDDDAQAADKPAVNVTSKVNLNNDSELEKRIWFDEFDTATLELSVNSLFSPHDFTF</sequence>
<feature type="domain" description="Myb-like" evidence="2">
    <location>
        <begin position="71"/>
        <end position="121"/>
    </location>
</feature>
<evidence type="ECO:0000259" key="3">
    <source>
        <dbReference type="PROSITE" id="PS51294"/>
    </source>
</evidence>
<dbReference type="RefSeq" id="XP_068348760.1">
    <property type="nucleotide sequence ID" value="XM_068511929.1"/>
</dbReference>
<name>A0A1J4JBK5_9EUKA</name>
<evidence type="ECO:0000259" key="2">
    <source>
        <dbReference type="PROSITE" id="PS50090"/>
    </source>
</evidence>
<dbReference type="Gene3D" id="1.10.10.60">
    <property type="entry name" value="Homeodomain-like"/>
    <property type="match status" value="2"/>
</dbReference>
<dbReference type="InterPro" id="IPR009057">
    <property type="entry name" value="Homeodomain-like_sf"/>
</dbReference>
<dbReference type="EMBL" id="MLAK01001232">
    <property type="protein sequence ID" value="OHS95623.1"/>
    <property type="molecule type" value="Genomic_DNA"/>
</dbReference>
<dbReference type="GeneID" id="94846633"/>
<dbReference type="InterPro" id="IPR050560">
    <property type="entry name" value="MYB_TF"/>
</dbReference>
<dbReference type="Proteomes" id="UP000179807">
    <property type="component" value="Unassembled WGS sequence"/>
</dbReference>
<dbReference type="PROSITE" id="PS50090">
    <property type="entry name" value="MYB_LIKE"/>
    <property type="match status" value="2"/>
</dbReference>
<dbReference type="SUPFAM" id="SSF46689">
    <property type="entry name" value="Homeodomain-like"/>
    <property type="match status" value="1"/>
</dbReference>